<sequence length="185" mass="20571">MTRSIAHQLSLIISFPFIGQIAKKIRIFPLAVLLFSPISVWTLTEAMAPQIVRAYTARVDLKINRLGDESYESILRRAEAVSRAAAQRSFDKDILTTDVSVIVTVESYGSMAPVLALEVSRQQWRTSPDPQRWATYFKTARSLLLFDAKPPISQKNQPAPMIDAADSPVNVTENSADSPPQKAKQ</sequence>
<organism evidence="2 3">
    <name type="scientific">Chrysosporum bergii ANA360D</name>
    <dbReference type="NCBI Taxonomy" id="617107"/>
    <lineage>
        <taxon>Bacteria</taxon>
        <taxon>Bacillati</taxon>
        <taxon>Cyanobacteriota</taxon>
        <taxon>Cyanophyceae</taxon>
        <taxon>Nostocales</taxon>
        <taxon>Nodulariaceae</taxon>
        <taxon>Chrysosporum</taxon>
    </lineage>
</organism>
<accession>A0AA43GT02</accession>
<feature type="compositionally biased region" description="Polar residues" evidence="1">
    <location>
        <begin position="169"/>
        <end position="178"/>
    </location>
</feature>
<name>A0AA43GT02_9CYAN</name>
<dbReference type="Proteomes" id="UP001159387">
    <property type="component" value="Unassembled WGS sequence"/>
</dbReference>
<dbReference type="AlphaFoldDB" id="A0AA43GT02"/>
<comment type="caution">
    <text evidence="2">The sequence shown here is derived from an EMBL/GenBank/DDBJ whole genome shotgun (WGS) entry which is preliminary data.</text>
</comment>
<reference evidence="2 3" key="1">
    <citation type="journal article" date="2023" name="J. Phycol.">
        <title>Chrysosporum ovalisporum is synonymous with the true-branching cyanobacterium Umezakia natans (Nostocales/Aphanizomenonaceae).</title>
        <authorList>
            <person name="McGregor G.B."/>
            <person name="Sendall B.C."/>
            <person name="Niiyama Y."/>
            <person name="Tuji A."/>
            <person name="Willis A."/>
        </authorList>
    </citation>
    <scope>NUCLEOTIDE SEQUENCE [LARGE SCALE GENOMIC DNA]</scope>
    <source>
        <strain evidence="2 3">ANA360D</strain>
    </source>
</reference>
<dbReference type="EMBL" id="JANQDH010000079">
    <property type="protein sequence ID" value="MDH6061174.1"/>
    <property type="molecule type" value="Genomic_DNA"/>
</dbReference>
<proteinExistence type="predicted"/>
<evidence type="ECO:0000313" key="2">
    <source>
        <dbReference type="EMBL" id="MDH6061174.1"/>
    </source>
</evidence>
<dbReference type="RefSeq" id="WP_280655160.1">
    <property type="nucleotide sequence ID" value="NZ_JANQDH010000079.1"/>
</dbReference>
<protein>
    <submittedName>
        <fullName evidence="2">Uncharacterized protein</fullName>
    </submittedName>
</protein>
<feature type="region of interest" description="Disordered" evidence="1">
    <location>
        <begin position="151"/>
        <end position="185"/>
    </location>
</feature>
<evidence type="ECO:0000313" key="3">
    <source>
        <dbReference type="Proteomes" id="UP001159387"/>
    </source>
</evidence>
<evidence type="ECO:0000256" key="1">
    <source>
        <dbReference type="SAM" id="MobiDB-lite"/>
    </source>
</evidence>
<keyword evidence="3" id="KW-1185">Reference proteome</keyword>
<gene>
    <name evidence="2" type="ORF">NWP17_12115</name>
</gene>